<comment type="subcellular location">
    <subcellularLocation>
        <location evidence="2">Membrane</location>
        <topology evidence="2">Single-pass membrane protein</topology>
    </subcellularLocation>
</comment>
<dbReference type="GO" id="GO:0020037">
    <property type="term" value="F:heme binding"/>
    <property type="evidence" value="ECO:0007669"/>
    <property type="project" value="InterPro"/>
</dbReference>
<evidence type="ECO:0000256" key="7">
    <source>
        <dbReference type="ARBA" id="ARBA00022989"/>
    </source>
</evidence>
<evidence type="ECO:0000256" key="9">
    <source>
        <dbReference type="ARBA" id="ARBA00023004"/>
    </source>
</evidence>
<evidence type="ECO:0000256" key="6">
    <source>
        <dbReference type="ARBA" id="ARBA00022723"/>
    </source>
</evidence>
<dbReference type="Pfam" id="PF00067">
    <property type="entry name" value="p450"/>
    <property type="match status" value="1"/>
</dbReference>
<evidence type="ECO:0000313" key="13">
    <source>
        <dbReference type="Proteomes" id="UP000436088"/>
    </source>
</evidence>
<reference evidence="12" key="1">
    <citation type="submission" date="2019-09" db="EMBL/GenBank/DDBJ databases">
        <title>Draft genome information of white flower Hibiscus syriacus.</title>
        <authorList>
            <person name="Kim Y.-M."/>
        </authorList>
    </citation>
    <scope>NUCLEOTIDE SEQUENCE [LARGE SCALE GENOMIC DNA]</scope>
    <source>
        <strain evidence="12">YM2019G1</strain>
    </source>
</reference>
<evidence type="ECO:0000256" key="4">
    <source>
        <dbReference type="ARBA" id="ARBA00022617"/>
    </source>
</evidence>
<dbReference type="GO" id="GO:0016020">
    <property type="term" value="C:membrane"/>
    <property type="evidence" value="ECO:0007669"/>
    <property type="project" value="UniProtKB-SubCell"/>
</dbReference>
<dbReference type="Proteomes" id="UP000436088">
    <property type="component" value="Unassembled WGS sequence"/>
</dbReference>
<evidence type="ECO:0000256" key="10">
    <source>
        <dbReference type="ARBA" id="ARBA00023033"/>
    </source>
</evidence>
<keyword evidence="6" id="KW-0479">Metal-binding</keyword>
<dbReference type="GO" id="GO:0016705">
    <property type="term" value="F:oxidoreductase activity, acting on paired donors, with incorporation or reduction of molecular oxygen"/>
    <property type="evidence" value="ECO:0007669"/>
    <property type="project" value="InterPro"/>
</dbReference>
<dbReference type="EMBL" id="VEPZ02001286">
    <property type="protein sequence ID" value="KAE8682334.1"/>
    <property type="molecule type" value="Genomic_DNA"/>
</dbReference>
<sequence>MLFSCWILPILVYDKLGKNVFGGPTPTFPLGNIRDMKTVSKKNMKDDSSSSSTISHDIHSTVFPHFSRWQKSHGKVFIYWLGTEPFLYIAEPDFLKKMSSKVQGKFWGKPNVFKHDRKPMFGSGLVMVEGDDWVRHRHVISPAFSPPNMKAMVSLMVEPATKMLRRWTTLINSGKPEIDVERDISTMAGEIIARATFGLSCGNGSQVFEKLKAMQITLFNSNRYVGVPFSRWLFPEKILEAKKLGKEIDQLFMSVIEDHVGKKKKNKCLDEAYLVGYMMEGKRFSGR</sequence>
<evidence type="ECO:0000313" key="12">
    <source>
        <dbReference type="EMBL" id="KAE8682334.1"/>
    </source>
</evidence>
<evidence type="ECO:0000256" key="2">
    <source>
        <dbReference type="ARBA" id="ARBA00004167"/>
    </source>
</evidence>
<evidence type="ECO:0000256" key="8">
    <source>
        <dbReference type="ARBA" id="ARBA00023002"/>
    </source>
</evidence>
<keyword evidence="13" id="KW-1185">Reference proteome</keyword>
<organism evidence="12 13">
    <name type="scientific">Hibiscus syriacus</name>
    <name type="common">Rose of Sharon</name>
    <dbReference type="NCBI Taxonomy" id="106335"/>
    <lineage>
        <taxon>Eukaryota</taxon>
        <taxon>Viridiplantae</taxon>
        <taxon>Streptophyta</taxon>
        <taxon>Embryophyta</taxon>
        <taxon>Tracheophyta</taxon>
        <taxon>Spermatophyta</taxon>
        <taxon>Magnoliopsida</taxon>
        <taxon>eudicotyledons</taxon>
        <taxon>Gunneridae</taxon>
        <taxon>Pentapetalae</taxon>
        <taxon>rosids</taxon>
        <taxon>malvids</taxon>
        <taxon>Malvales</taxon>
        <taxon>Malvaceae</taxon>
        <taxon>Malvoideae</taxon>
        <taxon>Hibiscus</taxon>
    </lineage>
</organism>
<keyword evidence="5" id="KW-0812">Transmembrane</keyword>
<dbReference type="PANTHER" id="PTHR24282:SF15">
    <property type="entry name" value="CYTOCHROME P450, FAMILY 715, SUBFAMILY A, POLYPEPTIDE 1"/>
    <property type="match status" value="1"/>
</dbReference>
<dbReference type="Gene3D" id="1.10.630.10">
    <property type="entry name" value="Cytochrome P450"/>
    <property type="match status" value="1"/>
</dbReference>
<keyword evidence="9" id="KW-0408">Iron</keyword>
<proteinExistence type="inferred from homology"/>
<dbReference type="PANTHER" id="PTHR24282">
    <property type="entry name" value="CYTOCHROME P450 FAMILY MEMBER"/>
    <property type="match status" value="1"/>
</dbReference>
<keyword evidence="7" id="KW-1133">Transmembrane helix</keyword>
<keyword evidence="4" id="KW-0349">Heme</keyword>
<dbReference type="GO" id="GO:0004497">
    <property type="term" value="F:monooxygenase activity"/>
    <property type="evidence" value="ECO:0007669"/>
    <property type="project" value="UniProtKB-KW"/>
</dbReference>
<comment type="caution">
    <text evidence="12">The sequence shown here is derived from an EMBL/GenBank/DDBJ whole genome shotgun (WGS) entry which is preliminary data.</text>
</comment>
<keyword evidence="10" id="KW-0503">Monooxygenase</keyword>
<keyword evidence="8" id="KW-0560">Oxidoreductase</keyword>
<dbReference type="InterPro" id="IPR036396">
    <property type="entry name" value="Cyt_P450_sf"/>
</dbReference>
<keyword evidence="11" id="KW-0472">Membrane</keyword>
<gene>
    <name evidence="12" type="ORF">F3Y22_tig00111254pilonHSYRG00041</name>
</gene>
<dbReference type="AlphaFoldDB" id="A0A6A2YSE8"/>
<dbReference type="SUPFAM" id="SSF48264">
    <property type="entry name" value="Cytochrome P450"/>
    <property type="match status" value="1"/>
</dbReference>
<accession>A0A6A2YSE8</accession>
<dbReference type="InterPro" id="IPR050665">
    <property type="entry name" value="Cytochrome_P450_Monooxygen"/>
</dbReference>
<name>A0A6A2YSE8_HIBSY</name>
<protein>
    <submittedName>
        <fullName evidence="12">Subtilase family protein</fullName>
    </submittedName>
</protein>
<evidence type="ECO:0000256" key="5">
    <source>
        <dbReference type="ARBA" id="ARBA00022692"/>
    </source>
</evidence>
<dbReference type="InterPro" id="IPR001128">
    <property type="entry name" value="Cyt_P450"/>
</dbReference>
<dbReference type="GO" id="GO:0005506">
    <property type="term" value="F:iron ion binding"/>
    <property type="evidence" value="ECO:0007669"/>
    <property type="project" value="InterPro"/>
</dbReference>
<comment type="cofactor">
    <cofactor evidence="1">
        <name>heme</name>
        <dbReference type="ChEBI" id="CHEBI:30413"/>
    </cofactor>
</comment>
<evidence type="ECO:0000256" key="1">
    <source>
        <dbReference type="ARBA" id="ARBA00001971"/>
    </source>
</evidence>
<evidence type="ECO:0000256" key="11">
    <source>
        <dbReference type="ARBA" id="ARBA00023136"/>
    </source>
</evidence>
<comment type="similarity">
    <text evidence="3">Belongs to the cytochrome P450 family.</text>
</comment>
<evidence type="ECO:0000256" key="3">
    <source>
        <dbReference type="ARBA" id="ARBA00010617"/>
    </source>
</evidence>